<comment type="caution">
    <text evidence="5">The sequence shown here is derived from an EMBL/GenBank/DDBJ whole genome shotgun (WGS) entry which is preliminary data.</text>
</comment>
<name>A0A011QVC8_9PROT</name>
<evidence type="ECO:0000313" key="6">
    <source>
        <dbReference type="Proteomes" id="UP000021816"/>
    </source>
</evidence>
<dbReference type="EC" id="2.7.11.32" evidence="5"/>
<reference evidence="5 6" key="1">
    <citation type="submission" date="2014-02" db="EMBL/GenBank/DDBJ databases">
        <title>Expanding our view of genomic diversity in Candidatus Accumulibacter clades.</title>
        <authorList>
            <person name="Skennerton C.T."/>
            <person name="Barr J.J."/>
            <person name="Slater F.R."/>
            <person name="Bond P.L."/>
            <person name="Tyson G.W."/>
        </authorList>
    </citation>
    <scope>NUCLEOTIDE SEQUENCE [LARGE SCALE GENOMIC DNA]</scope>
    <source>
        <strain evidence="6">BA-92</strain>
    </source>
</reference>
<evidence type="ECO:0000313" key="5">
    <source>
        <dbReference type="EMBL" id="EXI82849.1"/>
    </source>
</evidence>
<dbReference type="GO" id="GO:0005524">
    <property type="term" value="F:ATP binding"/>
    <property type="evidence" value="ECO:0007669"/>
    <property type="project" value="InterPro"/>
</dbReference>
<dbReference type="NCBIfam" id="NF003742">
    <property type="entry name" value="PRK05339.1"/>
    <property type="match status" value="1"/>
</dbReference>
<dbReference type="EMBL" id="JEMX01000009">
    <property type="protein sequence ID" value="EXI82849.1"/>
    <property type="molecule type" value="Genomic_DNA"/>
</dbReference>
<dbReference type="Proteomes" id="UP000021816">
    <property type="component" value="Unassembled WGS sequence"/>
</dbReference>
<sequence>MSKTLVLHLVSHASGELVELLARNAVAQLEGLEIQRRLWKMVRHLGQVPEILGEVAQSPGYVLHSISHTDVRQALEEGCGRLLVPCQFALEPLIANLAEYSSAAVQFHNSSGDAFDEDYYRRIEAMKYTLAHDDGIASEDLDGADVIVVGVSRATKTPTCMYLASRGIKAANVPLVPFSQPPMGLLKAKGPLIVGLTVDPTRLARIRSARLRAWDNEDSQYNDFSSLRKEVQDARRLFVARNWPVIDVTHRSIEQVSAMIIDLLRARANDTPL</sequence>
<keyword evidence="2 5" id="KW-0808">Transferase</keyword>
<dbReference type="STRING" id="1454003.AW10_00299"/>
<dbReference type="InterPro" id="IPR005177">
    <property type="entry name" value="Kinase-pyrophosphorylase"/>
</dbReference>
<dbReference type="PANTHER" id="PTHR31756">
    <property type="entry name" value="PYRUVATE, PHOSPHATE DIKINASE REGULATORY PROTEIN 1, CHLOROPLASTIC"/>
    <property type="match status" value="1"/>
</dbReference>
<keyword evidence="3" id="KW-0547">Nucleotide-binding</keyword>
<evidence type="ECO:0000256" key="2">
    <source>
        <dbReference type="ARBA" id="ARBA00022679"/>
    </source>
</evidence>
<accession>A0A011QVC8</accession>
<dbReference type="PATRIC" id="fig|1454003.3.peg.308"/>
<protein>
    <submittedName>
        <fullName evidence="5">Putative pyruvate, phosphate dikinase regulatory protein</fullName>
        <ecNumber evidence="5">2.7.11.32</ecNumber>
    </submittedName>
</protein>
<proteinExistence type="predicted"/>
<dbReference type="PANTHER" id="PTHR31756:SF3">
    <property type="entry name" value="PYRUVATE, PHOSPHATE DIKINASE REGULATORY PROTEIN 1, CHLOROPLASTIC"/>
    <property type="match status" value="1"/>
</dbReference>
<keyword evidence="1" id="KW-0723">Serine/threonine-protein kinase</keyword>
<dbReference type="GO" id="GO:0004674">
    <property type="term" value="F:protein serine/threonine kinase activity"/>
    <property type="evidence" value="ECO:0007669"/>
    <property type="project" value="UniProtKB-KW"/>
</dbReference>
<evidence type="ECO:0000256" key="4">
    <source>
        <dbReference type="ARBA" id="ARBA00022777"/>
    </source>
</evidence>
<keyword evidence="4 5" id="KW-0418">Kinase</keyword>
<dbReference type="AlphaFoldDB" id="A0A011QVC8"/>
<keyword evidence="5" id="KW-0670">Pyruvate</keyword>
<evidence type="ECO:0000256" key="3">
    <source>
        <dbReference type="ARBA" id="ARBA00022741"/>
    </source>
</evidence>
<organism evidence="5 6">
    <name type="scientific">Candidatus Accumulibacter appositus</name>
    <dbReference type="NCBI Taxonomy" id="1454003"/>
    <lineage>
        <taxon>Bacteria</taxon>
        <taxon>Pseudomonadati</taxon>
        <taxon>Pseudomonadota</taxon>
        <taxon>Betaproteobacteria</taxon>
        <taxon>Candidatus Accumulibacter</taxon>
    </lineage>
</organism>
<gene>
    <name evidence="5" type="primary">yqfL</name>
    <name evidence="5" type="ORF">AW10_00299</name>
</gene>
<dbReference type="Pfam" id="PF03618">
    <property type="entry name" value="Kinase-PPPase"/>
    <property type="match status" value="1"/>
</dbReference>
<evidence type="ECO:0000256" key="1">
    <source>
        <dbReference type="ARBA" id="ARBA00022527"/>
    </source>
</evidence>